<feature type="transmembrane region" description="Helical" evidence="1">
    <location>
        <begin position="253"/>
        <end position="274"/>
    </location>
</feature>
<protein>
    <recommendedName>
        <fullName evidence="4">Glycosyltransferase RgtA/B/C/D-like domain-containing protein</fullName>
    </recommendedName>
</protein>
<dbReference type="Proteomes" id="UP000317716">
    <property type="component" value="Unassembled WGS sequence"/>
</dbReference>
<gene>
    <name evidence="2" type="ORF">E6K72_03825</name>
</gene>
<evidence type="ECO:0000256" key="1">
    <source>
        <dbReference type="SAM" id="Phobius"/>
    </source>
</evidence>
<proteinExistence type="predicted"/>
<comment type="caution">
    <text evidence="2">The sequence shown here is derived from an EMBL/GenBank/DDBJ whole genome shotgun (WGS) entry which is preliminary data.</text>
</comment>
<feature type="transmembrane region" description="Helical" evidence="1">
    <location>
        <begin position="177"/>
        <end position="196"/>
    </location>
</feature>
<dbReference type="EMBL" id="VBOS01000129">
    <property type="protein sequence ID" value="TMQ57280.1"/>
    <property type="molecule type" value="Genomic_DNA"/>
</dbReference>
<dbReference type="AlphaFoldDB" id="A0A538T0W6"/>
<reference evidence="2 3" key="1">
    <citation type="journal article" date="2019" name="Nat. Microbiol.">
        <title>Mediterranean grassland soil C-N compound turnover is dependent on rainfall and depth, and is mediated by genomically divergent microorganisms.</title>
        <authorList>
            <person name="Diamond S."/>
            <person name="Andeer P.F."/>
            <person name="Li Z."/>
            <person name="Crits-Christoph A."/>
            <person name="Burstein D."/>
            <person name="Anantharaman K."/>
            <person name="Lane K.R."/>
            <person name="Thomas B.C."/>
            <person name="Pan C."/>
            <person name="Northen T.R."/>
            <person name="Banfield J.F."/>
        </authorList>
    </citation>
    <scope>NUCLEOTIDE SEQUENCE [LARGE SCALE GENOMIC DNA]</scope>
    <source>
        <strain evidence="2">WS_2</strain>
    </source>
</reference>
<evidence type="ECO:0008006" key="4">
    <source>
        <dbReference type="Google" id="ProtNLM"/>
    </source>
</evidence>
<feature type="transmembrane region" description="Helical" evidence="1">
    <location>
        <begin position="103"/>
        <end position="123"/>
    </location>
</feature>
<evidence type="ECO:0000313" key="3">
    <source>
        <dbReference type="Proteomes" id="UP000317716"/>
    </source>
</evidence>
<name>A0A538T0W6_UNCEI</name>
<keyword evidence="1" id="KW-0472">Membrane</keyword>
<accession>A0A538T0W6</accession>
<keyword evidence="1" id="KW-1133">Transmembrane helix</keyword>
<feature type="transmembrane region" description="Helical" evidence="1">
    <location>
        <begin position="208"/>
        <end position="233"/>
    </location>
</feature>
<sequence length="303" mass="31446">MTARAGGVAVAALLGVALLLRLWGIHYGLPWLFYFHDEPQVVLRALRFGTGDLNPHFFIWPGTLLLYLAFFAYSALYLVGMLAGWWRSAAAFAAAYFQDPTPFYLLARLESVAFGVLGVWLAWRLGEAAGSSMPGGADVRGATGGTHRGTAARATAVGVAVAAGLALNPVHAHFSHLAHPVTAMTAFALLGLVCAIRVANGGSARTLLVGALAAGLGASAQYHGALAVVPLGVASLYRAADPPPEGGARWIRHALIAAAVAAWTFLVVCPYALLDFRTFRGDLAWIAAKTGGELTGSAPTAGG</sequence>
<feature type="transmembrane region" description="Helical" evidence="1">
    <location>
        <begin position="57"/>
        <end position="82"/>
    </location>
</feature>
<feature type="non-terminal residue" evidence="2">
    <location>
        <position position="303"/>
    </location>
</feature>
<organism evidence="2 3">
    <name type="scientific">Eiseniibacteriota bacterium</name>
    <dbReference type="NCBI Taxonomy" id="2212470"/>
    <lineage>
        <taxon>Bacteria</taxon>
        <taxon>Candidatus Eiseniibacteriota</taxon>
    </lineage>
</organism>
<keyword evidence="1" id="KW-0812">Transmembrane</keyword>
<evidence type="ECO:0000313" key="2">
    <source>
        <dbReference type="EMBL" id="TMQ57280.1"/>
    </source>
</evidence>